<evidence type="ECO:0000313" key="1">
    <source>
        <dbReference type="EMBL" id="MCW5320348.1"/>
    </source>
</evidence>
<proteinExistence type="predicted"/>
<evidence type="ECO:0000313" key="2">
    <source>
        <dbReference type="Proteomes" id="UP001208935"/>
    </source>
</evidence>
<protein>
    <submittedName>
        <fullName evidence="1">Uncharacterized protein</fullName>
    </submittedName>
</protein>
<gene>
    <name evidence="1" type="ORF">D5039_03880</name>
</gene>
<keyword evidence="2" id="KW-1185">Reference proteome</keyword>
<name>A0ABT3KPV3_9BURK</name>
<sequence length="67" mass="7152">MEHGVIAQDAEVAHVSSVIASTVRATLLLPDANVAGMHTSISTGLKTLHINRPYGSKNIKIRYPKGD</sequence>
<reference evidence="2" key="1">
    <citation type="submission" date="2023-07" db="EMBL/GenBank/DDBJ databases">
        <title>Verminephrobacter genomes.</title>
        <authorList>
            <person name="Lund M.B."/>
        </authorList>
    </citation>
    <scope>NUCLEOTIDE SEQUENCE [LARGE SCALE GENOMIC DNA]</scope>
    <source>
        <strain evidence="2">AtM5-05</strain>
    </source>
</reference>
<comment type="caution">
    <text evidence="1">The sequence shown here is derived from an EMBL/GenBank/DDBJ whole genome shotgun (WGS) entry which is preliminary data.</text>
</comment>
<organism evidence="1 2">
    <name type="scientific">Verminephrobacter aporrectodeae subsp. tuberculatae</name>
    <dbReference type="NCBI Taxonomy" id="1110392"/>
    <lineage>
        <taxon>Bacteria</taxon>
        <taxon>Pseudomonadati</taxon>
        <taxon>Pseudomonadota</taxon>
        <taxon>Betaproteobacteria</taxon>
        <taxon>Burkholderiales</taxon>
        <taxon>Comamonadaceae</taxon>
        <taxon>Verminephrobacter</taxon>
    </lineage>
</organism>
<dbReference type="Proteomes" id="UP001208935">
    <property type="component" value="Unassembled WGS sequence"/>
</dbReference>
<dbReference type="EMBL" id="QZCW01000001">
    <property type="protein sequence ID" value="MCW5320348.1"/>
    <property type="molecule type" value="Genomic_DNA"/>
</dbReference>
<accession>A0ABT3KPV3</accession>